<name>A0AAV2FHM0_9ROSI</name>
<sequence length="912" mass="103173">MVQLMAPFRSSTSVDPGWEHGIAQDDRKKKVKCNYCGKIVSGGIYRLKQHLARVSGEVTYCDKAPEDVYLKMKQNLEGSRSSRKSRLTEDEGQTYLNLHYEDDEDLAAPAIAAAAASAPVGQRTKGKQLMATNDRSLAVNFTPPRLGYVDPGWEHGVAQDERKKKVKCNYCDKVVSGGINRFKQHLARIPGEVAPCRNAPEEVYLKIKENMKWHRTGKRQRQLDSNDVSSFCEQSDEEEDDQDQDALVHLRQERSTVGEKRLRKDWKMGLRGTSPVGGSESFQKKSRLDSIYLNSSNNQPPPPSRLKVKNGWSRKSRRDVVSSICKFFYQAGVPIEAANSQSFHRMLELVCQYGDGLVGPRSQVISGRFLQEEIATIKEHLLEYKASWAITGCSILADSWIDVEGRTLINLLVSCPIGVYFVASVDGSDIVEDALSLFRVLDKVVEEMGEENVVQVITDNTPSYKAAGKMLEERRNLFWTPCATYCINQMLEEFLKIKCVEECIIKGQTITKLIYNRIWLLNLLKEFTQGQELLRIGATPSASSFATLQCLLDLRTNIRRMFQSSKWVSSGISQSEEGKEVEKIVSNANFWKKVQFICKSVEPITQVLRKVHSGESPSIPFIYNDLHRAKLAIKSIHGDDACKYGPFWSVLDNHWNSLLCHPLHLAAYFLNPSFRYCSEFAMHSGVMRGLNDSILRLEPDNLRRISASRQIPDYNSAKGDFGTELAISTRTELDPAAWWQQHGISCLELQRVAVRILSQTCSSFGCEHWWSIYDQIHIRRQNRLSKKRLDDLIFVHYNSRLRELQSNRSMDGSISVDSLLAEHLLGDWIVDAERHGVGLFEDEGVENGIGGEDGDEKEMMDYFDGEGEKETHEMVNRGDVNPPDAGADGCGSTDEEEDENFLNEDLSDEIRS</sequence>
<comment type="subcellular location">
    <subcellularLocation>
        <location evidence="1">Nucleus</location>
    </subcellularLocation>
</comment>
<dbReference type="PROSITE" id="PS50808">
    <property type="entry name" value="ZF_BED"/>
    <property type="match status" value="2"/>
</dbReference>
<dbReference type="SUPFAM" id="SSF53098">
    <property type="entry name" value="Ribonuclease H-like"/>
    <property type="match status" value="1"/>
</dbReference>
<evidence type="ECO:0000256" key="1">
    <source>
        <dbReference type="ARBA" id="ARBA00004123"/>
    </source>
</evidence>
<dbReference type="GO" id="GO:0005634">
    <property type="term" value="C:nucleus"/>
    <property type="evidence" value="ECO:0007669"/>
    <property type="project" value="UniProtKB-SubCell"/>
</dbReference>
<dbReference type="PANTHER" id="PTHR32166">
    <property type="entry name" value="OSJNBA0013A04.12 PROTEIN"/>
    <property type="match status" value="1"/>
</dbReference>
<protein>
    <recommendedName>
        <fullName evidence="9">BED-type domain-containing protein</fullName>
    </recommendedName>
</protein>
<dbReference type="Proteomes" id="UP001497516">
    <property type="component" value="Chromosome 6"/>
</dbReference>
<keyword evidence="5" id="KW-0238">DNA-binding</keyword>
<feature type="region of interest" description="Disordered" evidence="8">
    <location>
        <begin position="292"/>
        <end position="311"/>
    </location>
</feature>
<evidence type="ECO:0000313" key="10">
    <source>
        <dbReference type="EMBL" id="CAL1397509.1"/>
    </source>
</evidence>
<organism evidence="10 11">
    <name type="scientific">Linum trigynum</name>
    <dbReference type="NCBI Taxonomy" id="586398"/>
    <lineage>
        <taxon>Eukaryota</taxon>
        <taxon>Viridiplantae</taxon>
        <taxon>Streptophyta</taxon>
        <taxon>Embryophyta</taxon>
        <taxon>Tracheophyta</taxon>
        <taxon>Spermatophyta</taxon>
        <taxon>Magnoliopsida</taxon>
        <taxon>eudicotyledons</taxon>
        <taxon>Gunneridae</taxon>
        <taxon>Pentapetalae</taxon>
        <taxon>rosids</taxon>
        <taxon>fabids</taxon>
        <taxon>Malpighiales</taxon>
        <taxon>Linaceae</taxon>
        <taxon>Linum</taxon>
    </lineage>
</organism>
<feature type="compositionally biased region" description="Acidic residues" evidence="8">
    <location>
        <begin position="234"/>
        <end position="244"/>
    </location>
</feature>
<evidence type="ECO:0000256" key="7">
    <source>
        <dbReference type="PROSITE-ProRule" id="PRU00027"/>
    </source>
</evidence>
<gene>
    <name evidence="10" type="ORF">LTRI10_LOCUS37805</name>
</gene>
<feature type="compositionally biased region" description="Acidic residues" evidence="8">
    <location>
        <begin position="893"/>
        <end position="912"/>
    </location>
</feature>
<evidence type="ECO:0000256" key="6">
    <source>
        <dbReference type="ARBA" id="ARBA00023242"/>
    </source>
</evidence>
<dbReference type="PANTHER" id="PTHR32166:SF105">
    <property type="entry name" value="HAT DIMERIZATION DOMAIN-CONTAINING PROTEIN"/>
    <property type="match status" value="1"/>
</dbReference>
<dbReference type="Pfam" id="PF05699">
    <property type="entry name" value="Dimer_Tnp_hAT"/>
    <property type="match status" value="1"/>
</dbReference>
<evidence type="ECO:0000256" key="3">
    <source>
        <dbReference type="ARBA" id="ARBA00022771"/>
    </source>
</evidence>
<evidence type="ECO:0000313" key="11">
    <source>
        <dbReference type="Proteomes" id="UP001497516"/>
    </source>
</evidence>
<feature type="compositionally biased region" description="Basic and acidic residues" evidence="8">
    <location>
        <begin position="866"/>
        <end position="876"/>
    </location>
</feature>
<reference evidence="10 11" key="1">
    <citation type="submission" date="2024-04" db="EMBL/GenBank/DDBJ databases">
        <authorList>
            <person name="Fracassetti M."/>
        </authorList>
    </citation>
    <scope>NUCLEOTIDE SEQUENCE [LARGE SCALE GENOMIC DNA]</scope>
</reference>
<accession>A0AAV2FHM0</accession>
<feature type="domain" description="BED-type" evidence="9">
    <location>
        <begin position="147"/>
        <end position="203"/>
    </location>
</feature>
<keyword evidence="4" id="KW-0862">Zinc</keyword>
<keyword evidence="3 7" id="KW-0863">Zinc-finger</keyword>
<proteinExistence type="predicted"/>
<dbReference type="Pfam" id="PF04937">
    <property type="entry name" value="DUF659"/>
    <property type="match status" value="1"/>
</dbReference>
<dbReference type="GO" id="GO:0003677">
    <property type="term" value="F:DNA binding"/>
    <property type="evidence" value="ECO:0007669"/>
    <property type="project" value="UniProtKB-KW"/>
</dbReference>
<dbReference type="GO" id="GO:0046983">
    <property type="term" value="F:protein dimerization activity"/>
    <property type="evidence" value="ECO:0007669"/>
    <property type="project" value="InterPro"/>
</dbReference>
<dbReference type="InterPro" id="IPR008906">
    <property type="entry name" value="HATC_C_dom"/>
</dbReference>
<evidence type="ECO:0000256" key="5">
    <source>
        <dbReference type="ARBA" id="ARBA00023125"/>
    </source>
</evidence>
<dbReference type="AlphaFoldDB" id="A0AAV2FHM0"/>
<evidence type="ECO:0000256" key="4">
    <source>
        <dbReference type="ARBA" id="ARBA00022833"/>
    </source>
</evidence>
<evidence type="ECO:0000256" key="8">
    <source>
        <dbReference type="SAM" id="MobiDB-lite"/>
    </source>
</evidence>
<feature type="compositionally biased region" description="Polar residues" evidence="8">
    <location>
        <begin position="223"/>
        <end position="232"/>
    </location>
</feature>
<keyword evidence="11" id="KW-1185">Reference proteome</keyword>
<keyword evidence="2" id="KW-0479">Metal-binding</keyword>
<evidence type="ECO:0000259" key="9">
    <source>
        <dbReference type="PROSITE" id="PS50808"/>
    </source>
</evidence>
<feature type="domain" description="BED-type" evidence="9">
    <location>
        <begin position="12"/>
        <end position="68"/>
    </location>
</feature>
<dbReference type="InterPro" id="IPR007021">
    <property type="entry name" value="DUF659"/>
</dbReference>
<feature type="region of interest" description="Disordered" evidence="8">
    <location>
        <begin position="864"/>
        <end position="912"/>
    </location>
</feature>
<evidence type="ECO:0000256" key="2">
    <source>
        <dbReference type="ARBA" id="ARBA00022723"/>
    </source>
</evidence>
<dbReference type="Pfam" id="PF02892">
    <property type="entry name" value="zf-BED"/>
    <property type="match status" value="2"/>
</dbReference>
<dbReference type="InterPro" id="IPR012337">
    <property type="entry name" value="RNaseH-like_sf"/>
</dbReference>
<feature type="region of interest" description="Disordered" evidence="8">
    <location>
        <begin position="214"/>
        <end position="245"/>
    </location>
</feature>
<dbReference type="GO" id="GO:0008270">
    <property type="term" value="F:zinc ion binding"/>
    <property type="evidence" value="ECO:0007669"/>
    <property type="project" value="UniProtKB-KW"/>
</dbReference>
<dbReference type="InterPro" id="IPR003656">
    <property type="entry name" value="Znf_BED"/>
</dbReference>
<keyword evidence="6" id="KW-0539">Nucleus</keyword>
<dbReference type="EMBL" id="OZ034819">
    <property type="protein sequence ID" value="CAL1397509.1"/>
    <property type="molecule type" value="Genomic_DNA"/>
</dbReference>